<gene>
    <name evidence="3" type="ORF">DEA37_0011986</name>
</gene>
<reference evidence="3 4" key="1">
    <citation type="journal article" date="2019" name="Gigascience">
        <title>Whole-genome sequence of the oriental lung fluke Paragonimus westermani.</title>
        <authorList>
            <person name="Oey H."/>
            <person name="Zakrzewski M."/>
            <person name="Narain K."/>
            <person name="Devi K.R."/>
            <person name="Agatsuma T."/>
            <person name="Nawaratna S."/>
            <person name="Gobert G.N."/>
            <person name="Jones M.K."/>
            <person name="Ragan M.A."/>
            <person name="McManus D.P."/>
            <person name="Krause L."/>
        </authorList>
    </citation>
    <scope>NUCLEOTIDE SEQUENCE [LARGE SCALE GENOMIC DNA]</scope>
    <source>
        <strain evidence="3 4">IND2009</strain>
    </source>
</reference>
<organism evidence="3 4">
    <name type="scientific">Paragonimus westermani</name>
    <dbReference type="NCBI Taxonomy" id="34504"/>
    <lineage>
        <taxon>Eukaryota</taxon>
        <taxon>Metazoa</taxon>
        <taxon>Spiralia</taxon>
        <taxon>Lophotrochozoa</taxon>
        <taxon>Platyhelminthes</taxon>
        <taxon>Trematoda</taxon>
        <taxon>Digenea</taxon>
        <taxon>Plagiorchiida</taxon>
        <taxon>Troglotremata</taxon>
        <taxon>Troglotrematidae</taxon>
        <taxon>Paragonimus</taxon>
    </lineage>
</organism>
<protein>
    <recommendedName>
        <fullName evidence="2">Peptidase M16 middle/third domain-containing protein</fullName>
    </recommendedName>
</protein>
<evidence type="ECO:0000256" key="1">
    <source>
        <dbReference type="ARBA" id="ARBA00022723"/>
    </source>
</evidence>
<keyword evidence="1" id="KW-0479">Metal-binding</keyword>
<dbReference type="InterPro" id="IPR032632">
    <property type="entry name" value="Peptidase_M16_M"/>
</dbReference>
<evidence type="ECO:0000313" key="4">
    <source>
        <dbReference type="Proteomes" id="UP000324629"/>
    </source>
</evidence>
<dbReference type="InterPro" id="IPR011249">
    <property type="entry name" value="Metalloenz_LuxS/M16"/>
</dbReference>
<keyword evidence="4" id="KW-1185">Reference proteome</keyword>
<accession>A0A5J4NZU5</accession>
<proteinExistence type="predicted"/>
<dbReference type="GO" id="GO:0046872">
    <property type="term" value="F:metal ion binding"/>
    <property type="evidence" value="ECO:0007669"/>
    <property type="project" value="UniProtKB-KW"/>
</dbReference>
<dbReference type="PANTHER" id="PTHR43690:SF18">
    <property type="entry name" value="INSULIN-DEGRADING ENZYME-RELATED"/>
    <property type="match status" value="1"/>
</dbReference>
<dbReference type="EMBL" id="QNGE01000348">
    <property type="protein sequence ID" value="KAA3680802.1"/>
    <property type="molecule type" value="Genomic_DNA"/>
</dbReference>
<comment type="caution">
    <text evidence="3">The sequence shown here is derived from an EMBL/GenBank/DDBJ whole genome shotgun (WGS) entry which is preliminary data.</text>
</comment>
<evidence type="ECO:0000259" key="2">
    <source>
        <dbReference type="Pfam" id="PF16187"/>
    </source>
</evidence>
<name>A0A5J4NZU5_9TREM</name>
<feature type="domain" description="Peptidase M16 middle/third" evidence="2">
    <location>
        <begin position="7"/>
        <end position="297"/>
    </location>
</feature>
<dbReference type="InterPro" id="IPR050626">
    <property type="entry name" value="Peptidase_M16"/>
</dbReference>
<dbReference type="SUPFAM" id="SSF63411">
    <property type="entry name" value="LuxS/MPP-like metallohydrolase"/>
    <property type="match status" value="1"/>
</dbReference>
<dbReference type="Pfam" id="PF16187">
    <property type="entry name" value="Peptidase_M16_M"/>
    <property type="match status" value="1"/>
</dbReference>
<dbReference type="AlphaFoldDB" id="A0A5J4NZU5"/>
<dbReference type="Gene3D" id="3.30.830.10">
    <property type="entry name" value="Metalloenzyme, LuxS/M16 peptidase-like"/>
    <property type="match status" value="1"/>
</dbReference>
<dbReference type="Proteomes" id="UP000324629">
    <property type="component" value="Unassembled WGS sequence"/>
</dbReference>
<dbReference type="PANTHER" id="PTHR43690">
    <property type="entry name" value="NARDILYSIN"/>
    <property type="match status" value="1"/>
</dbReference>
<evidence type="ECO:0000313" key="3">
    <source>
        <dbReference type="EMBL" id="KAA3680802.1"/>
    </source>
</evidence>
<sequence length="603" mass="68968">MSNRCFYSQLYHDLFGRLSKQKACIIRSSPSPLKISKDNCKESLTEPWYQTVYKKSDVPEEITEGRLREKPELRFSLPAKNRLILSQVTLVSRQSDVYACGTYLLQSFSFQLQVTHQNSDLFQIDVSTVAISEQIPIDLNSKSERIRYHEYGPLWYQPFKQFENPKGTFVIRFTSGAPLESLKSSSLLLLFVEDVRFNLNKLAVKGEFKRMKYSIRAVDDTVQIRVTGPSEYLREFYYAVVSHACRRSTSIDLEHLGELGATVTKKLKRDIGNLESWSKNIFHFVTHNPAFLLTDQLDMLSYITTADLMAFSSQLLSQLRFTAYGVGDIESEEIKNMFDRTIRSVSCIPLMMTKEVKVLPIPLGVYRFDQTVRDETSPVTYYVRNNISFDTHPQAEAYNRAIVNILNKESGKFFQQTSSFPIRVTNRYIRSAPSPNGYAAVSTCVQLDATTSHLHNSLNMWVGALWNQVVPQIIAGMEAIELQKLRVALTAEIGKCSTTFKTQLEANWHIILKNSANFAMVNELISSTAVQEAVDETNVQKSEEATQQVELNMKQFLQSERPNLQAINNFPELQAAMKRSYPENITHIYDLRAFKKKSRVTVL</sequence>